<dbReference type="EMBL" id="BAAAYX010000002">
    <property type="protein sequence ID" value="GAA3693477.1"/>
    <property type="molecule type" value="Genomic_DNA"/>
</dbReference>
<sequence length="209" mass="22757">MTSDSAAPPTGDIVHFWFDPGCPWAWLTSRWMLEVEKVRPVTTVFHVMSLSLLNEGKDLSEERRASLEAAKAPVRVALAVEEAYGPDRLRDFYTAIGLRFHPGGQERTRATLEAALSDVGVPVRLADRGDTDAHDGALRASHHAGMDPVGMDVGTPVIHVGGVAFFGPVITPRPTGEAAGRLFDSVLTLAGYEGFYELKRTRTSRPVFD</sequence>
<accession>A0ABP7CN58</accession>
<name>A0ABP7CN58_9ACTN</name>
<evidence type="ECO:0000313" key="1">
    <source>
        <dbReference type="EMBL" id="GAA3693477.1"/>
    </source>
</evidence>
<protein>
    <submittedName>
        <fullName evidence="1">DsbA family protein</fullName>
    </submittedName>
</protein>
<dbReference type="CDD" id="cd02972">
    <property type="entry name" value="DsbA_family"/>
    <property type="match status" value="1"/>
</dbReference>
<dbReference type="Gene3D" id="3.40.30.10">
    <property type="entry name" value="Glutaredoxin"/>
    <property type="match status" value="1"/>
</dbReference>
<dbReference type="Pfam" id="PF22234">
    <property type="entry name" value="Rv2466c-like"/>
    <property type="match status" value="1"/>
</dbReference>
<dbReference type="SUPFAM" id="SSF52833">
    <property type="entry name" value="Thioredoxin-like"/>
    <property type="match status" value="1"/>
</dbReference>
<dbReference type="Proteomes" id="UP001500051">
    <property type="component" value="Unassembled WGS sequence"/>
</dbReference>
<dbReference type="InterPro" id="IPR036249">
    <property type="entry name" value="Thioredoxin-like_sf"/>
</dbReference>
<evidence type="ECO:0000313" key="2">
    <source>
        <dbReference type="Proteomes" id="UP001500051"/>
    </source>
</evidence>
<reference evidence="2" key="1">
    <citation type="journal article" date="2019" name="Int. J. Syst. Evol. Microbiol.">
        <title>The Global Catalogue of Microorganisms (GCM) 10K type strain sequencing project: providing services to taxonomists for standard genome sequencing and annotation.</title>
        <authorList>
            <consortium name="The Broad Institute Genomics Platform"/>
            <consortium name="The Broad Institute Genome Sequencing Center for Infectious Disease"/>
            <person name="Wu L."/>
            <person name="Ma J."/>
        </authorList>
    </citation>
    <scope>NUCLEOTIDE SEQUENCE [LARGE SCALE GENOMIC DNA]</scope>
    <source>
        <strain evidence="2">JCM 16548</strain>
    </source>
</reference>
<dbReference type="RefSeq" id="WP_344810823.1">
    <property type="nucleotide sequence ID" value="NZ_BAAAYX010000002.1"/>
</dbReference>
<gene>
    <name evidence="1" type="ORF">GCM10022204_06430</name>
</gene>
<organism evidence="1 2">
    <name type="scientific">Microlunatus aurantiacus</name>
    <dbReference type="NCBI Taxonomy" id="446786"/>
    <lineage>
        <taxon>Bacteria</taxon>
        <taxon>Bacillati</taxon>
        <taxon>Actinomycetota</taxon>
        <taxon>Actinomycetes</taxon>
        <taxon>Propionibacteriales</taxon>
        <taxon>Propionibacteriaceae</taxon>
        <taxon>Microlunatus</taxon>
    </lineage>
</organism>
<comment type="caution">
    <text evidence="1">The sequence shown here is derived from an EMBL/GenBank/DDBJ whole genome shotgun (WGS) entry which is preliminary data.</text>
</comment>
<proteinExistence type="predicted"/>
<keyword evidence="2" id="KW-1185">Reference proteome</keyword>
<dbReference type="InterPro" id="IPR053977">
    <property type="entry name" value="Rv2466c-like"/>
</dbReference>